<feature type="site" description="Important for substrate specificity" evidence="5">
    <location>
        <position position="70"/>
    </location>
</feature>
<protein>
    <recommendedName>
        <fullName evidence="5">7-methyl-GTP pyrophosphatase</fullName>
        <shortName evidence="5">m(7)GTP pyrophosphatase</shortName>
        <ecNumber evidence="5">3.6.1.-</ecNumber>
    </recommendedName>
</protein>
<keyword evidence="2 5" id="KW-0963">Cytoplasm</keyword>
<evidence type="ECO:0000313" key="7">
    <source>
        <dbReference type="Proteomes" id="UP000624419"/>
    </source>
</evidence>
<dbReference type="InterPro" id="IPR029001">
    <property type="entry name" value="ITPase-like_fam"/>
</dbReference>
<comment type="catalytic activity">
    <reaction evidence="5">
        <text>N(7)-methyl-GTP + H2O = N(7)-methyl-GMP + diphosphate + H(+)</text>
        <dbReference type="Rhea" id="RHEA:58744"/>
        <dbReference type="ChEBI" id="CHEBI:15377"/>
        <dbReference type="ChEBI" id="CHEBI:15378"/>
        <dbReference type="ChEBI" id="CHEBI:33019"/>
        <dbReference type="ChEBI" id="CHEBI:58285"/>
        <dbReference type="ChEBI" id="CHEBI:87133"/>
    </reaction>
</comment>
<keyword evidence="7" id="KW-1185">Reference proteome</keyword>
<dbReference type="RefSeq" id="WP_191022218.1">
    <property type="nucleotide sequence ID" value="NZ_JABBXD010000001.1"/>
</dbReference>
<evidence type="ECO:0000256" key="5">
    <source>
        <dbReference type="HAMAP-Rule" id="MF_00528"/>
    </source>
</evidence>
<evidence type="ECO:0000256" key="4">
    <source>
        <dbReference type="ARBA" id="ARBA00023080"/>
    </source>
</evidence>
<evidence type="ECO:0000313" key="6">
    <source>
        <dbReference type="EMBL" id="MBD3584782.1"/>
    </source>
</evidence>
<proteinExistence type="inferred from homology"/>
<dbReference type="SUPFAM" id="SSF52972">
    <property type="entry name" value="ITPase-like"/>
    <property type="match status" value="1"/>
</dbReference>
<evidence type="ECO:0000256" key="3">
    <source>
        <dbReference type="ARBA" id="ARBA00022801"/>
    </source>
</evidence>
<comment type="similarity">
    <text evidence="5">Belongs to the Maf family. YceF subfamily.</text>
</comment>
<name>A0ABR8LGC5_9ALTE</name>
<keyword evidence="3 5" id="KW-0378">Hydrolase</keyword>
<comment type="caution">
    <text evidence="5">Lacks conserved residue(s) required for the propagation of feature annotation.</text>
</comment>
<dbReference type="Pfam" id="PF02545">
    <property type="entry name" value="Maf"/>
    <property type="match status" value="1"/>
</dbReference>
<evidence type="ECO:0000256" key="2">
    <source>
        <dbReference type="ARBA" id="ARBA00022490"/>
    </source>
</evidence>
<dbReference type="NCBIfam" id="TIGR00172">
    <property type="entry name" value="maf"/>
    <property type="match status" value="1"/>
</dbReference>
<dbReference type="PANTHER" id="PTHR43213">
    <property type="entry name" value="BIFUNCTIONAL DTTP/UTP PYROPHOSPHATASE/METHYLTRANSFERASE PROTEIN-RELATED"/>
    <property type="match status" value="1"/>
</dbReference>
<organism evidence="6 7">
    <name type="scientific">Salinimonas profundi</name>
    <dbReference type="NCBI Taxonomy" id="2729140"/>
    <lineage>
        <taxon>Bacteria</taxon>
        <taxon>Pseudomonadati</taxon>
        <taxon>Pseudomonadota</taxon>
        <taxon>Gammaproteobacteria</taxon>
        <taxon>Alteromonadales</taxon>
        <taxon>Alteromonadaceae</taxon>
        <taxon>Alteromonas/Salinimonas group</taxon>
        <taxon>Salinimonas</taxon>
    </lineage>
</organism>
<evidence type="ECO:0000256" key="1">
    <source>
        <dbReference type="ARBA" id="ARBA00004496"/>
    </source>
</evidence>
<feature type="site" description="Important for substrate specificity" evidence="5">
    <location>
        <position position="12"/>
    </location>
</feature>
<dbReference type="PANTHER" id="PTHR43213:SF10">
    <property type="entry name" value="7-METHYL-GTP PYROPHOSPHATASE"/>
    <property type="match status" value="1"/>
</dbReference>
<comment type="subcellular location">
    <subcellularLocation>
        <location evidence="1 5">Cytoplasm</location>
    </subcellularLocation>
</comment>
<dbReference type="HAMAP" id="MF_00528">
    <property type="entry name" value="Maf"/>
    <property type="match status" value="1"/>
</dbReference>
<dbReference type="Proteomes" id="UP000624419">
    <property type="component" value="Unassembled WGS sequence"/>
</dbReference>
<dbReference type="Gene3D" id="3.90.950.10">
    <property type="match status" value="1"/>
</dbReference>
<accession>A0ABR8LGC5</accession>
<comment type="cofactor">
    <cofactor evidence="5">
        <name>a divalent metal cation</name>
        <dbReference type="ChEBI" id="CHEBI:60240"/>
    </cofactor>
</comment>
<reference evidence="6 7" key="1">
    <citation type="submission" date="2020-04" db="EMBL/GenBank/DDBJ databases">
        <title>Salinimonas sp. HHU 13199.</title>
        <authorList>
            <person name="Cui X."/>
            <person name="Zhang D."/>
        </authorList>
    </citation>
    <scope>NUCLEOTIDE SEQUENCE [LARGE SCALE GENOMIC DNA]</scope>
    <source>
        <strain evidence="6 7">HHU 13199</strain>
    </source>
</reference>
<gene>
    <name evidence="6" type="primary">maf</name>
    <name evidence="6" type="ORF">HHX48_03410</name>
</gene>
<dbReference type="EMBL" id="JABBXD010000001">
    <property type="protein sequence ID" value="MBD3584782.1"/>
    <property type="molecule type" value="Genomic_DNA"/>
</dbReference>
<keyword evidence="4 5" id="KW-0546">Nucleotide metabolism</keyword>
<comment type="function">
    <text evidence="5">Nucleoside triphosphate pyrophosphatase that hydrolyzes 7-methyl-GTP (m(7)GTP). May have a dual role in cell division arrest and in preventing the incorporation of modified nucleotides into cellular nucleic acids.</text>
</comment>
<dbReference type="PIRSF" id="PIRSF006305">
    <property type="entry name" value="Maf"/>
    <property type="match status" value="1"/>
</dbReference>
<comment type="caution">
    <text evidence="6">The sequence shown here is derived from an EMBL/GenBank/DDBJ whole genome shotgun (WGS) entry which is preliminary data.</text>
</comment>
<sequence>MSTLLLASSSKYRKAQLNALGLTVKTQSPDIDETPHPGEAPDALACRLASQKARKVGNLHPDALTLGSDQVAVVKQQDDTIMLGKPGSFDNAVRQLSLCQGNIVTFYTALAVYQGASETLHVDVEITRVHFRPLSEQEITGYVEAEQPLDCAGSFKCEGLGALLFERIDSRDPNSLIGLPVMLLRELLAKFDIDLLTLASQAHIKKAALARQ</sequence>
<dbReference type="EC" id="3.6.1.-" evidence="5"/>
<dbReference type="InterPro" id="IPR003697">
    <property type="entry name" value="Maf-like"/>
</dbReference>
<feature type="active site" description="Proton acceptor" evidence="5">
    <location>
        <position position="69"/>
    </location>
</feature>
<dbReference type="CDD" id="cd00555">
    <property type="entry name" value="Maf"/>
    <property type="match status" value="1"/>
</dbReference>
<feature type="site" description="Important for substrate specificity" evidence="5">
    <location>
        <position position="158"/>
    </location>
</feature>